<protein>
    <submittedName>
        <fullName evidence="1">Uncharacterized protein</fullName>
    </submittedName>
</protein>
<dbReference type="Proteomes" id="UP000215335">
    <property type="component" value="Unassembled WGS sequence"/>
</dbReference>
<dbReference type="AlphaFoldDB" id="A0A232ERI2"/>
<evidence type="ECO:0000313" key="2">
    <source>
        <dbReference type="Proteomes" id="UP000215335"/>
    </source>
</evidence>
<comment type="caution">
    <text evidence="1">The sequence shown here is derived from an EMBL/GenBank/DDBJ whole genome shotgun (WGS) entry which is preliminary data.</text>
</comment>
<evidence type="ECO:0000313" key="1">
    <source>
        <dbReference type="EMBL" id="OXU20927.1"/>
    </source>
</evidence>
<organism evidence="1 2">
    <name type="scientific">Trichomalopsis sarcophagae</name>
    <dbReference type="NCBI Taxonomy" id="543379"/>
    <lineage>
        <taxon>Eukaryota</taxon>
        <taxon>Metazoa</taxon>
        <taxon>Ecdysozoa</taxon>
        <taxon>Arthropoda</taxon>
        <taxon>Hexapoda</taxon>
        <taxon>Insecta</taxon>
        <taxon>Pterygota</taxon>
        <taxon>Neoptera</taxon>
        <taxon>Endopterygota</taxon>
        <taxon>Hymenoptera</taxon>
        <taxon>Apocrita</taxon>
        <taxon>Proctotrupomorpha</taxon>
        <taxon>Chalcidoidea</taxon>
        <taxon>Pteromalidae</taxon>
        <taxon>Pteromalinae</taxon>
        <taxon>Trichomalopsis</taxon>
    </lineage>
</organism>
<proteinExistence type="predicted"/>
<dbReference type="EMBL" id="NNAY01002619">
    <property type="protein sequence ID" value="OXU20927.1"/>
    <property type="molecule type" value="Genomic_DNA"/>
</dbReference>
<name>A0A232ERI2_9HYME</name>
<accession>A0A232ERI2</accession>
<reference evidence="1 2" key="1">
    <citation type="journal article" date="2017" name="Curr. Biol.">
        <title>The Evolution of Venom by Co-option of Single-Copy Genes.</title>
        <authorList>
            <person name="Martinson E.O."/>
            <person name="Mrinalini"/>
            <person name="Kelkar Y.D."/>
            <person name="Chang C.H."/>
            <person name="Werren J.H."/>
        </authorList>
    </citation>
    <scope>NUCLEOTIDE SEQUENCE [LARGE SCALE GENOMIC DNA]</scope>
    <source>
        <strain evidence="1 2">Alberta</strain>
        <tissue evidence="1">Whole body</tissue>
    </source>
</reference>
<gene>
    <name evidence="1" type="ORF">TSAR_014323</name>
</gene>
<sequence length="100" mass="11378">MCVCVAYKFINSYNYCVKSVINAFKVTNDEVCTVTVNHQITHNHAKYMILKVDVCSFALRLVKLFRNKLPYQFLLNSHGSALHPEPYGFGGKNTARMNST</sequence>
<keyword evidence="2" id="KW-1185">Reference proteome</keyword>